<protein>
    <submittedName>
        <fullName evidence="2">Uncharacterized protein</fullName>
    </submittedName>
</protein>
<dbReference type="RefSeq" id="WP_248656478.1">
    <property type="nucleotide sequence ID" value="NZ_CP096658.1"/>
</dbReference>
<feature type="region of interest" description="Disordered" evidence="1">
    <location>
        <begin position="48"/>
        <end position="75"/>
    </location>
</feature>
<dbReference type="GeneID" id="72189857"/>
<organism evidence="2 3">
    <name type="scientific">Halorussus gelatinilyticus</name>
    <dbReference type="NCBI Taxonomy" id="2937524"/>
    <lineage>
        <taxon>Archaea</taxon>
        <taxon>Methanobacteriati</taxon>
        <taxon>Methanobacteriota</taxon>
        <taxon>Stenosarchaea group</taxon>
        <taxon>Halobacteria</taxon>
        <taxon>Halobacteriales</taxon>
        <taxon>Haladaptataceae</taxon>
        <taxon>Halorussus</taxon>
    </lineage>
</organism>
<dbReference type="Proteomes" id="UP000830434">
    <property type="component" value="Chromosome"/>
</dbReference>
<dbReference type="AlphaFoldDB" id="A0A8U0INB2"/>
<reference evidence="2" key="1">
    <citation type="submission" date="2022-04" db="EMBL/GenBank/DDBJ databases">
        <title>Diverse halophilic archaea isolated from saline environments.</title>
        <authorList>
            <person name="Cui H.-L."/>
        </authorList>
    </citation>
    <scope>NUCLEOTIDE SEQUENCE</scope>
    <source>
        <strain evidence="2">XZYJT40</strain>
    </source>
</reference>
<evidence type="ECO:0000313" key="2">
    <source>
        <dbReference type="EMBL" id="UPW02091.1"/>
    </source>
</evidence>
<keyword evidence="3" id="KW-1185">Reference proteome</keyword>
<evidence type="ECO:0000256" key="1">
    <source>
        <dbReference type="SAM" id="MobiDB-lite"/>
    </source>
</evidence>
<sequence length="75" mass="8242">MSSRVVGVRRPNADFRESRVDPEYGGFRCTLAETDLLLLSATGTERTGRSRFEATTAPTWPPSRSCAETEVSTFG</sequence>
<dbReference type="KEGG" id="haxz:M0R88_08340"/>
<proteinExistence type="predicted"/>
<evidence type="ECO:0000313" key="3">
    <source>
        <dbReference type="Proteomes" id="UP000830434"/>
    </source>
</evidence>
<dbReference type="EMBL" id="CP096658">
    <property type="protein sequence ID" value="UPW02091.1"/>
    <property type="molecule type" value="Genomic_DNA"/>
</dbReference>
<accession>A0A8U0INB2</accession>
<gene>
    <name evidence="2" type="ORF">M0R88_08340</name>
</gene>
<name>A0A8U0INB2_9EURY</name>